<feature type="chain" id="PRO_5010889270" evidence="2">
    <location>
        <begin position="19"/>
        <end position="587"/>
    </location>
</feature>
<dbReference type="PANTHER" id="PTHR40940:SF2">
    <property type="entry name" value="BATD"/>
    <property type="match status" value="1"/>
</dbReference>
<accession>A0A1W6MKP7</accession>
<dbReference type="OrthoDB" id="2079210at2"/>
<dbReference type="STRING" id="331648.BST97_09135"/>
<gene>
    <name evidence="3" type="ORF">BST97_09135</name>
</gene>
<feature type="transmembrane region" description="Helical" evidence="1">
    <location>
        <begin position="443"/>
        <end position="462"/>
    </location>
</feature>
<evidence type="ECO:0000313" key="4">
    <source>
        <dbReference type="Proteomes" id="UP000193431"/>
    </source>
</evidence>
<dbReference type="InterPro" id="IPR025738">
    <property type="entry name" value="BatD"/>
</dbReference>
<keyword evidence="2" id="KW-0732">Signal</keyword>
<keyword evidence="1" id="KW-0812">Transmembrane</keyword>
<keyword evidence="4" id="KW-1185">Reference proteome</keyword>
<dbReference type="Pfam" id="PF13584">
    <property type="entry name" value="BatD"/>
    <property type="match status" value="2"/>
</dbReference>
<keyword evidence="1" id="KW-1133">Transmembrane helix</keyword>
<protein>
    <submittedName>
        <fullName evidence="3">BatD protein</fullName>
    </submittedName>
</protein>
<reference evidence="3 4" key="1">
    <citation type="submission" date="2016-11" db="EMBL/GenBank/DDBJ databases">
        <title>Trade-off between light-utilization and light-protection in marine flavobacteria.</title>
        <authorList>
            <person name="Kumagai Y."/>
        </authorList>
    </citation>
    <scope>NUCLEOTIDE SEQUENCE [LARGE SCALE GENOMIC DNA]</scope>
    <source>
        <strain evidence="3 4">JCM 13191</strain>
    </source>
</reference>
<dbReference type="PANTHER" id="PTHR40940">
    <property type="entry name" value="PROTEIN BATD-RELATED"/>
    <property type="match status" value="1"/>
</dbReference>
<evidence type="ECO:0000256" key="2">
    <source>
        <dbReference type="SAM" id="SignalP"/>
    </source>
</evidence>
<feature type="signal peptide" evidence="2">
    <location>
        <begin position="1"/>
        <end position="18"/>
    </location>
</feature>
<sequence length="587" mass="65786">MKQALSIILFFIGYLATAQVSFDATVSRNKVALNERLSVEFKMNVDGDDFTPPNFEGFQVIAGPSQSISQSWVNGRSSMSKSFRYVLQPTKTGKLTIKHGVMTYEGRPYKTDIIEINVTGAVSQPKDINDNSPDAEDNVHLVAEVSNSNPYLNEPIRVVYKLYVKNNTGVSNWREVNSPKYADFWSQNIDNRNRRAQNGTYKGEPYRYLVLREAVLYPQKTGKLEIEPLTLDIDVQLPTNRRDFFGRPYMSNESMTVSAGSRTITVKDLPAVGRPASFTGAVGNFDFKIDTDRVQLQAGESLTASVEVTGKGNLKLMELPKLKVPQSLEVYEPERINNVQTSVSGMRGEIKDNYTIVPQFGGKYVIPPVEFSYFDPQEERYVTLNSGEAMIMVDGPAPASNSNSNAVAAGTPKNVIGSTDQFAFIKTDTVLQSQEKTYFFNSGTYWAILGGTFLLLPIVLIVRKQQERREADVTGNRLRTANKLSKKFLSAARKNIGNHEQFYIALERSLHNYLKSKLNIQTADMSKERVDLLLAEKGAGEEARKEFIELLQSCEFARYTPSTNASMKEDYDKAGSVLNRIDKQLKK</sequence>
<name>A0A1W6MKP7_9FLAO</name>
<keyword evidence="1" id="KW-0472">Membrane</keyword>
<dbReference type="Proteomes" id="UP000193431">
    <property type="component" value="Chromosome"/>
</dbReference>
<evidence type="ECO:0000256" key="1">
    <source>
        <dbReference type="SAM" id="Phobius"/>
    </source>
</evidence>
<organism evidence="3 4">
    <name type="scientific">Nonlabens spongiae</name>
    <dbReference type="NCBI Taxonomy" id="331648"/>
    <lineage>
        <taxon>Bacteria</taxon>
        <taxon>Pseudomonadati</taxon>
        <taxon>Bacteroidota</taxon>
        <taxon>Flavobacteriia</taxon>
        <taxon>Flavobacteriales</taxon>
        <taxon>Flavobacteriaceae</taxon>
        <taxon>Nonlabens</taxon>
    </lineage>
</organism>
<proteinExistence type="predicted"/>
<evidence type="ECO:0000313" key="3">
    <source>
        <dbReference type="EMBL" id="ARN78147.1"/>
    </source>
</evidence>
<dbReference type="EMBL" id="CP019344">
    <property type="protein sequence ID" value="ARN78147.1"/>
    <property type="molecule type" value="Genomic_DNA"/>
</dbReference>
<dbReference type="AlphaFoldDB" id="A0A1W6MKP7"/>
<dbReference type="RefSeq" id="WP_085766944.1">
    <property type="nucleotide sequence ID" value="NZ_CP019344.1"/>
</dbReference>